<evidence type="ECO:0000313" key="1">
    <source>
        <dbReference type="EMBL" id="CAD9824364.1"/>
    </source>
</evidence>
<name>A0A7S2UMI8_9STRA</name>
<gene>
    <name evidence="1" type="ORF">ASEP1449_LOCUS16198</name>
</gene>
<sequence length="141" mass="16109">MTSKVYSNPSLTNRMSSMVSSRQTPLAQSFCFSKAPKQIRRLSDRRKFIMFSRVLFEILETNKNHDIQTLEKAKTVLRDCAKRQSSALSGPAADMKKPVLRVMETRLREAVGEIYWHEAEENLNTSLLNRTAASKNSRIDA</sequence>
<accession>A0A7S2UMI8</accession>
<dbReference type="AlphaFoldDB" id="A0A7S2UMI8"/>
<dbReference type="EMBL" id="HBHQ01023999">
    <property type="protein sequence ID" value="CAD9824364.1"/>
    <property type="molecule type" value="Transcribed_RNA"/>
</dbReference>
<organism evidence="1">
    <name type="scientific">Attheya septentrionalis</name>
    <dbReference type="NCBI Taxonomy" id="420275"/>
    <lineage>
        <taxon>Eukaryota</taxon>
        <taxon>Sar</taxon>
        <taxon>Stramenopiles</taxon>
        <taxon>Ochrophyta</taxon>
        <taxon>Bacillariophyta</taxon>
        <taxon>Coscinodiscophyceae</taxon>
        <taxon>Chaetocerotophycidae</taxon>
        <taxon>Chaetocerotales</taxon>
        <taxon>Attheyaceae</taxon>
        <taxon>Attheya</taxon>
    </lineage>
</organism>
<protein>
    <submittedName>
        <fullName evidence="1">Uncharacterized protein</fullName>
    </submittedName>
</protein>
<proteinExistence type="predicted"/>
<reference evidence="1" key="1">
    <citation type="submission" date="2021-01" db="EMBL/GenBank/DDBJ databases">
        <authorList>
            <person name="Corre E."/>
            <person name="Pelletier E."/>
            <person name="Niang G."/>
            <person name="Scheremetjew M."/>
            <person name="Finn R."/>
            <person name="Kale V."/>
            <person name="Holt S."/>
            <person name="Cochrane G."/>
            <person name="Meng A."/>
            <person name="Brown T."/>
            <person name="Cohen L."/>
        </authorList>
    </citation>
    <scope>NUCLEOTIDE SEQUENCE</scope>
    <source>
        <strain evidence="1">CCMP2084</strain>
    </source>
</reference>